<dbReference type="EMBL" id="BT122687">
    <property type="protein sequence ID" value="ADE76053.1"/>
    <property type="molecule type" value="mRNA"/>
</dbReference>
<dbReference type="InterPro" id="IPR011598">
    <property type="entry name" value="bHLH_dom"/>
</dbReference>
<organism evidence="7">
    <name type="scientific">Picea sitchensis</name>
    <name type="common">Sitka spruce</name>
    <name type="synonym">Pinus sitchensis</name>
    <dbReference type="NCBI Taxonomy" id="3332"/>
    <lineage>
        <taxon>Eukaryota</taxon>
        <taxon>Viridiplantae</taxon>
        <taxon>Streptophyta</taxon>
        <taxon>Embryophyta</taxon>
        <taxon>Tracheophyta</taxon>
        <taxon>Spermatophyta</taxon>
        <taxon>Pinopsida</taxon>
        <taxon>Pinidae</taxon>
        <taxon>Conifers I</taxon>
        <taxon>Pinales</taxon>
        <taxon>Pinaceae</taxon>
        <taxon>Picea</taxon>
    </lineage>
</organism>
<protein>
    <recommendedName>
        <fullName evidence="8">BHLH domain-containing protein</fullName>
    </recommendedName>
</protein>
<dbReference type="PANTHER" id="PTHR31945">
    <property type="entry name" value="TRANSCRIPTION FACTOR SCREAM2-RELATED"/>
    <property type="match status" value="1"/>
</dbReference>
<dbReference type="SUPFAM" id="SSF47459">
    <property type="entry name" value="HLH, helix-loop-helix DNA-binding domain"/>
    <property type="match status" value="1"/>
</dbReference>
<dbReference type="GO" id="GO:0043565">
    <property type="term" value="F:sequence-specific DNA binding"/>
    <property type="evidence" value="ECO:0007669"/>
    <property type="project" value="TreeGrafter"/>
</dbReference>
<name>D5A934_PICSI</name>
<evidence type="ECO:0000256" key="1">
    <source>
        <dbReference type="ARBA" id="ARBA00004123"/>
    </source>
</evidence>
<comment type="subcellular location">
    <subcellularLocation>
        <location evidence="1">Nucleus</location>
    </subcellularLocation>
</comment>
<dbReference type="PANTHER" id="PTHR31945:SF129">
    <property type="entry name" value="TRANSCRIPTION FACTOR SCREAM2"/>
    <property type="match status" value="1"/>
</dbReference>
<reference evidence="7" key="1">
    <citation type="submission" date="2010-04" db="EMBL/GenBank/DDBJ databases">
        <authorList>
            <person name="Reid K.E."/>
            <person name="Liao N."/>
            <person name="Chan S."/>
            <person name="Docking R."/>
            <person name="Taylor G."/>
            <person name="Moore R."/>
            <person name="Mayo M."/>
            <person name="Munro S."/>
            <person name="King J."/>
            <person name="Yanchuk A."/>
            <person name="Holt R."/>
            <person name="Jones S."/>
            <person name="Marra M."/>
            <person name="Ritland C.E."/>
            <person name="Ritland K."/>
            <person name="Bohlmann J."/>
        </authorList>
    </citation>
    <scope>NUCLEOTIDE SEQUENCE</scope>
    <source>
        <tissue evidence="7">Buds collected with no treatment. Collection October 2007</tissue>
    </source>
</reference>
<dbReference type="InterPro" id="IPR051358">
    <property type="entry name" value="TF_AMS/ICE1/BHLH6-like"/>
</dbReference>
<dbReference type="SMART" id="SM00353">
    <property type="entry name" value="HLH"/>
    <property type="match status" value="1"/>
</dbReference>
<dbReference type="InterPro" id="IPR054502">
    <property type="entry name" value="bHLH-TF_ACT-like_plant"/>
</dbReference>
<evidence type="ECO:0008006" key="8">
    <source>
        <dbReference type="Google" id="ProtNLM"/>
    </source>
</evidence>
<keyword evidence="2" id="KW-0805">Transcription regulation</keyword>
<evidence type="ECO:0000256" key="3">
    <source>
        <dbReference type="ARBA" id="ARBA00023163"/>
    </source>
</evidence>
<evidence type="ECO:0000256" key="2">
    <source>
        <dbReference type="ARBA" id="ARBA00023015"/>
    </source>
</evidence>
<evidence type="ECO:0000259" key="5">
    <source>
        <dbReference type="PROSITE" id="PS50888"/>
    </source>
</evidence>
<dbReference type="Gene3D" id="4.10.280.10">
    <property type="entry name" value="Helix-loop-helix DNA-binding domain"/>
    <property type="match status" value="1"/>
</dbReference>
<dbReference type="PROSITE" id="PS51671">
    <property type="entry name" value="ACT"/>
    <property type="match status" value="1"/>
</dbReference>
<proteinExistence type="evidence at transcript level"/>
<dbReference type="Pfam" id="PF22754">
    <property type="entry name" value="bHLH-TF_ACT-like_plant"/>
    <property type="match status" value="1"/>
</dbReference>
<dbReference type="CDD" id="cd11443">
    <property type="entry name" value="bHLH_AtAMS_like"/>
    <property type="match status" value="1"/>
</dbReference>
<evidence type="ECO:0000256" key="4">
    <source>
        <dbReference type="ARBA" id="ARBA00023242"/>
    </source>
</evidence>
<keyword evidence="3" id="KW-0804">Transcription</keyword>
<dbReference type="CDD" id="cd04873">
    <property type="entry name" value="ACT_UUR-ACR-like"/>
    <property type="match status" value="1"/>
</dbReference>
<dbReference type="InterPro" id="IPR036638">
    <property type="entry name" value="HLH_DNA-bd_sf"/>
</dbReference>
<feature type="domain" description="ACT" evidence="6">
    <location>
        <begin position="104"/>
        <end position="175"/>
    </location>
</feature>
<dbReference type="GO" id="GO:0046983">
    <property type="term" value="F:protein dimerization activity"/>
    <property type="evidence" value="ECO:0007669"/>
    <property type="project" value="InterPro"/>
</dbReference>
<dbReference type="InterPro" id="IPR002912">
    <property type="entry name" value="ACT_dom"/>
</dbReference>
<evidence type="ECO:0000313" key="7">
    <source>
        <dbReference type="EMBL" id="ADE76053.1"/>
    </source>
</evidence>
<evidence type="ECO:0000259" key="6">
    <source>
        <dbReference type="PROSITE" id="PS51671"/>
    </source>
</evidence>
<accession>D5A934</accession>
<sequence>MAERRRRKKLNDRLFMLRSVVPKVSKMDRASILGDAVEYLKELLQRINDLHIELMAGSSNSKPLVPTMPDFPYRMNQESQASLLNPEVEPATVEVSTREGKALNIHMFCSKKPGLLLSTMRALDELGLDVKQAIISCLNGFALDVFRAEQSMGGDVTAEEIKALLLHTADNEDGL</sequence>
<dbReference type="GO" id="GO:0003700">
    <property type="term" value="F:DNA-binding transcription factor activity"/>
    <property type="evidence" value="ECO:0007669"/>
    <property type="project" value="TreeGrafter"/>
</dbReference>
<keyword evidence="4" id="KW-0539">Nucleus</keyword>
<dbReference type="GO" id="GO:0005634">
    <property type="term" value="C:nucleus"/>
    <property type="evidence" value="ECO:0007669"/>
    <property type="project" value="UniProtKB-SubCell"/>
</dbReference>
<dbReference type="PROSITE" id="PS50888">
    <property type="entry name" value="BHLH"/>
    <property type="match status" value="1"/>
</dbReference>
<dbReference type="Pfam" id="PF00010">
    <property type="entry name" value="HLH"/>
    <property type="match status" value="1"/>
</dbReference>
<feature type="domain" description="BHLH" evidence="5">
    <location>
        <begin position="1"/>
        <end position="43"/>
    </location>
</feature>
<dbReference type="AlphaFoldDB" id="D5A934"/>